<feature type="transmembrane region" description="Helical" evidence="1">
    <location>
        <begin position="177"/>
        <end position="195"/>
    </location>
</feature>
<protein>
    <submittedName>
        <fullName evidence="2">Iron chelate uptake ABC transporter family permease subunit</fullName>
    </submittedName>
</protein>
<dbReference type="PANTHER" id="PTHR30472">
    <property type="entry name" value="FERRIC ENTEROBACTIN TRANSPORT SYSTEM PERMEASE PROTEIN"/>
    <property type="match status" value="1"/>
</dbReference>
<feature type="transmembrane region" description="Helical" evidence="1">
    <location>
        <begin position="262"/>
        <end position="282"/>
    </location>
</feature>
<evidence type="ECO:0000313" key="3">
    <source>
        <dbReference type="Proteomes" id="UP000825009"/>
    </source>
</evidence>
<dbReference type="AlphaFoldDB" id="A0A8F6YAE4"/>
<dbReference type="Pfam" id="PF01032">
    <property type="entry name" value="FecCD"/>
    <property type="match status" value="1"/>
</dbReference>
<dbReference type="InterPro" id="IPR000522">
    <property type="entry name" value="ABC_transptr_permease_BtuC"/>
</dbReference>
<name>A0A8F6YAE4_9RHOB</name>
<evidence type="ECO:0000256" key="1">
    <source>
        <dbReference type="SAM" id="Phobius"/>
    </source>
</evidence>
<feature type="transmembrane region" description="Helical" evidence="1">
    <location>
        <begin position="42"/>
        <end position="61"/>
    </location>
</feature>
<dbReference type="PANTHER" id="PTHR30472:SF19">
    <property type="entry name" value="PETROBACTIN IMPORT SYSTEM PERMEASE PROTEIN YCLO"/>
    <property type="match status" value="1"/>
</dbReference>
<dbReference type="GO" id="GO:0022857">
    <property type="term" value="F:transmembrane transporter activity"/>
    <property type="evidence" value="ECO:0007669"/>
    <property type="project" value="InterPro"/>
</dbReference>
<feature type="transmembrane region" description="Helical" evidence="1">
    <location>
        <begin position="128"/>
        <end position="146"/>
    </location>
</feature>
<gene>
    <name evidence="2" type="ORF">KYE46_16440</name>
</gene>
<organism evidence="2 3">
    <name type="scientific">Gymnodinialimonas ceratoperidinii</name>
    <dbReference type="NCBI Taxonomy" id="2856823"/>
    <lineage>
        <taxon>Bacteria</taxon>
        <taxon>Pseudomonadati</taxon>
        <taxon>Pseudomonadota</taxon>
        <taxon>Alphaproteobacteria</taxon>
        <taxon>Rhodobacterales</taxon>
        <taxon>Paracoccaceae</taxon>
        <taxon>Gymnodinialimonas</taxon>
    </lineage>
</organism>
<dbReference type="KEGG" id="gce:KYE46_16440"/>
<dbReference type="GO" id="GO:0005886">
    <property type="term" value="C:plasma membrane"/>
    <property type="evidence" value="ECO:0007669"/>
    <property type="project" value="TreeGrafter"/>
</dbReference>
<dbReference type="EMBL" id="CP079194">
    <property type="protein sequence ID" value="QXT39488.1"/>
    <property type="molecule type" value="Genomic_DNA"/>
</dbReference>
<accession>A0A8F6YAE4</accession>
<keyword evidence="1" id="KW-0472">Membrane</keyword>
<sequence>MVKTRLIPLALLLAALCALFLLWNLRAPVSFILSLRFEKLAALLLVGAATGVATLLFQTVAQTRLLTPGIVGFDALFVFLQTTLVFTLGGIGYVTLPPFAAFLAEAAILIVAAVALFGIVLRKGASDLVRVVLTGVIFGILLRGLASFMQRILDPSEFAIVQQASFASFASVEADQLGVAALILGACVVLAMALASRLDVAALGRDTARSLGLHYDRFVLAVLALVAALVAVSTALVGPITFLGLLAASLAHALLPTHRHALLIPASGLIGAIILVAGQFIFERVLAMSSTLAVLIEFLGGLLFLMLILRRRTT</sequence>
<keyword evidence="1" id="KW-0812">Transmembrane</keyword>
<feature type="transmembrane region" description="Helical" evidence="1">
    <location>
        <begin position="215"/>
        <end position="232"/>
    </location>
</feature>
<dbReference type="Proteomes" id="UP000825009">
    <property type="component" value="Chromosome"/>
</dbReference>
<feature type="transmembrane region" description="Helical" evidence="1">
    <location>
        <begin position="99"/>
        <end position="121"/>
    </location>
</feature>
<keyword evidence="3" id="KW-1185">Reference proteome</keyword>
<keyword evidence="1" id="KW-1133">Transmembrane helix</keyword>
<dbReference type="GO" id="GO:0033214">
    <property type="term" value="P:siderophore-iron import into cell"/>
    <property type="evidence" value="ECO:0007669"/>
    <property type="project" value="TreeGrafter"/>
</dbReference>
<evidence type="ECO:0000313" key="2">
    <source>
        <dbReference type="EMBL" id="QXT39488.1"/>
    </source>
</evidence>
<dbReference type="RefSeq" id="WP_219002165.1">
    <property type="nucleotide sequence ID" value="NZ_CP079194.1"/>
</dbReference>
<feature type="transmembrane region" description="Helical" evidence="1">
    <location>
        <begin position="288"/>
        <end position="309"/>
    </location>
</feature>
<proteinExistence type="predicted"/>
<feature type="transmembrane region" description="Helical" evidence="1">
    <location>
        <begin position="73"/>
        <end position="93"/>
    </location>
</feature>
<reference evidence="2 3" key="1">
    <citation type="submission" date="2021-07" db="EMBL/GenBank/DDBJ databases">
        <title>A novel Jannaschia species isolated from marine dinoflagellate Ceratoperidinium margalefii.</title>
        <authorList>
            <person name="Jiang Y."/>
            <person name="Li Z."/>
        </authorList>
    </citation>
    <scope>NUCLEOTIDE SEQUENCE [LARGE SCALE GENOMIC DNA]</scope>
    <source>
        <strain evidence="2 3">J12C1-MA-4</strain>
    </source>
</reference>